<keyword evidence="3" id="KW-0813">Transport</keyword>
<evidence type="ECO:0000256" key="8">
    <source>
        <dbReference type="ARBA" id="ARBA00023136"/>
    </source>
</evidence>
<feature type="transmembrane region" description="Helical" evidence="10">
    <location>
        <begin position="944"/>
        <end position="963"/>
    </location>
</feature>
<reference evidence="12" key="1">
    <citation type="submission" date="2020-12" db="EMBL/GenBank/DDBJ databases">
        <title>Metabolic potential, ecology and presence of endohyphal bacteria is reflected in genomic diversity of Mucoromycotina.</title>
        <authorList>
            <person name="Muszewska A."/>
            <person name="Okrasinska A."/>
            <person name="Steczkiewicz K."/>
            <person name="Drgas O."/>
            <person name="Orlowska M."/>
            <person name="Perlinska-Lenart U."/>
            <person name="Aleksandrzak-Piekarczyk T."/>
            <person name="Szatraj K."/>
            <person name="Zielenkiewicz U."/>
            <person name="Pilsyk S."/>
            <person name="Malc E."/>
            <person name="Mieczkowski P."/>
            <person name="Kruszewska J.S."/>
            <person name="Biernat P."/>
            <person name="Pawlowska J."/>
        </authorList>
    </citation>
    <scope>NUCLEOTIDE SEQUENCE</scope>
    <source>
        <strain evidence="12">CBS 226.32</strain>
    </source>
</reference>
<evidence type="ECO:0000256" key="3">
    <source>
        <dbReference type="ARBA" id="ARBA00022448"/>
    </source>
</evidence>
<feature type="transmembrane region" description="Helical" evidence="10">
    <location>
        <begin position="901"/>
        <end position="923"/>
    </location>
</feature>
<dbReference type="Pfam" id="PF06588">
    <property type="entry name" value="Muskelin_N"/>
    <property type="match status" value="1"/>
</dbReference>
<dbReference type="Proteomes" id="UP000650833">
    <property type="component" value="Unassembled WGS sequence"/>
</dbReference>
<feature type="region of interest" description="Disordered" evidence="9">
    <location>
        <begin position="1"/>
        <end position="30"/>
    </location>
</feature>
<keyword evidence="7 10" id="KW-1133">Transmembrane helix</keyword>
<evidence type="ECO:0000313" key="13">
    <source>
        <dbReference type="Proteomes" id="UP000650833"/>
    </source>
</evidence>
<dbReference type="InterPro" id="IPR015915">
    <property type="entry name" value="Kelch-typ_b-propeller"/>
</dbReference>
<dbReference type="SUPFAM" id="SSF50965">
    <property type="entry name" value="Galactose oxidase, central domain"/>
    <property type="match status" value="2"/>
</dbReference>
<dbReference type="InterPro" id="IPR011043">
    <property type="entry name" value="Gal_Oxase/kelch_b-propeller"/>
</dbReference>
<evidence type="ECO:0000256" key="1">
    <source>
        <dbReference type="ARBA" id="ARBA00004370"/>
    </source>
</evidence>
<dbReference type="SMART" id="SM00665">
    <property type="entry name" value="B561"/>
    <property type="match status" value="1"/>
</dbReference>
<dbReference type="PANTHER" id="PTHR15526">
    <property type="entry name" value="MUSKELIN"/>
    <property type="match status" value="1"/>
</dbReference>
<feature type="transmembrane region" description="Helical" evidence="10">
    <location>
        <begin position="830"/>
        <end position="854"/>
    </location>
</feature>
<feature type="domain" description="Cytochrome b561" evidence="11">
    <location>
        <begin position="832"/>
        <end position="962"/>
    </location>
</feature>
<evidence type="ECO:0000313" key="12">
    <source>
        <dbReference type="EMBL" id="KAG2192111.1"/>
    </source>
</evidence>
<dbReference type="InterPro" id="IPR008979">
    <property type="entry name" value="Galactose-bd-like_sf"/>
</dbReference>
<organism evidence="12 13">
    <name type="scientific">Mucor plumbeus</name>
    <dbReference type="NCBI Taxonomy" id="97098"/>
    <lineage>
        <taxon>Eukaryota</taxon>
        <taxon>Fungi</taxon>
        <taxon>Fungi incertae sedis</taxon>
        <taxon>Mucoromycota</taxon>
        <taxon>Mucoromycotina</taxon>
        <taxon>Mucoromycetes</taxon>
        <taxon>Mucorales</taxon>
        <taxon>Mucorineae</taxon>
        <taxon>Mucoraceae</taxon>
        <taxon>Mucor</taxon>
    </lineage>
</organism>
<evidence type="ECO:0000256" key="10">
    <source>
        <dbReference type="SAM" id="Phobius"/>
    </source>
</evidence>
<accession>A0A8H7UN22</accession>
<dbReference type="InterPro" id="IPR052456">
    <property type="entry name" value="CTLH_complex_component"/>
</dbReference>
<gene>
    <name evidence="12" type="ORF">INT46_001078</name>
</gene>
<dbReference type="Gene3D" id="1.20.120.1770">
    <property type="match status" value="1"/>
</dbReference>
<dbReference type="InterPro" id="IPR006593">
    <property type="entry name" value="Cyt_b561/ferric_Rdtase_TM"/>
</dbReference>
<dbReference type="Pfam" id="PF24981">
    <property type="entry name" value="Beta-prop_ATRN-LZTR1"/>
    <property type="match status" value="2"/>
</dbReference>
<keyword evidence="13" id="KW-1185">Reference proteome</keyword>
<dbReference type="InterPro" id="IPR010565">
    <property type="entry name" value="Muskelin_N"/>
</dbReference>
<keyword evidence="5" id="KW-0677">Repeat</keyword>
<evidence type="ECO:0000256" key="5">
    <source>
        <dbReference type="ARBA" id="ARBA00022737"/>
    </source>
</evidence>
<feature type="transmembrane region" description="Helical" evidence="10">
    <location>
        <begin position="866"/>
        <end position="889"/>
    </location>
</feature>
<sequence length="1015" mass="116246">MDFIEHNTNSNSNGSSSSSSSSSSSNESNDRLILDKESLVTQQEYHPLSCIPPNNLSQNNKKSSIQNRLNNIFYTTSPMMTETTSMNVAALTKQHMTRASQMSNNGGTVASLIAKSKQTQLSYAIHDYSSHSGSYHPRNIMINKPTQQASRWSSGLHDHEQFITIRFEKPVVARTITFGKFHKGHVCNLKEFKVFGGMDPKDDMVEILYNGLKNDTEPETFTLKSQHDNMFKETETTRLCLKYFRQKNMMDVFHILKNRTGVELEHPLISDLHRHLVINADFTAAEKVLQTAYQRNVYKPYLDSVKYTPIWRQIQASNEDGEAPCARGGHQMCIDVQGRMIYILGGWDGKQDLSDFWSYDIRENRWSLLSMDTQMQGGPSPRSCHKICFDPISRSIFVLGRYVESPPNSGQTLESDFYRYYIEFDQWVKINENTSNAGGPELIYDHQMCVDPEGEALYVFGGRTVTGDTNIQNYSGFYSFSIKTNQWELVRNDDARSSAADSINLKQTSTLLKSRVGHSMLFDQSNRSLYVFAGQRGKDYLSDLYRYEVDTDIVTEIAQDYSRDAGPDAGFTQRATIDEDLQELYVLSGYMRNSGGEVVKNTLWVYSIKKNEWQKVFQNENRDSDNLSHTNKFEPGPRFAHQMVYDSENKKQYIFGGNPGDNSDNTKRLDDFWELVLSKPDPCSILQKSYYMIRMQKLKELCSKVCNQQRRHIDEDDDDTMIALDYLRNQVAPVVNHENELESNEFHQICANLCLLETMNDNYDDVDGRNLFISDIVKSEETLYVERTKLFEKLLEYIPQDMKEPLGKLTNAVRLLIKMITDPILKNKMILIHGVMMAFVWLIAVPSAILLNMHARKKKKPWGPKAHMLIMAIAAFLPYTVSAILAFTVAGQAKPKAHSNIGTVLTLGLWCQVILGAANHLVFRYRLKNDCLPEKRPWNNHVHIWFGSILTVLALMNIPLGMMVKQAPVSLFISYAIWVTILAIIYMYLAWMKEAQVPLEHKTHPEEVKIVDETK</sequence>
<evidence type="ECO:0000256" key="9">
    <source>
        <dbReference type="SAM" id="MobiDB-lite"/>
    </source>
</evidence>
<keyword evidence="8 10" id="KW-0472">Membrane</keyword>
<evidence type="ECO:0000259" key="11">
    <source>
        <dbReference type="SMART" id="SM00665"/>
    </source>
</evidence>
<dbReference type="OrthoDB" id="10052615at2759"/>
<evidence type="ECO:0000256" key="2">
    <source>
        <dbReference type="ARBA" id="ARBA00022441"/>
    </source>
</evidence>
<dbReference type="Gene3D" id="2.120.10.80">
    <property type="entry name" value="Kelch-type beta propeller"/>
    <property type="match status" value="2"/>
</dbReference>
<dbReference type="GO" id="GO:0016020">
    <property type="term" value="C:membrane"/>
    <property type="evidence" value="ECO:0007669"/>
    <property type="project" value="UniProtKB-SubCell"/>
</dbReference>
<dbReference type="PANTHER" id="PTHR15526:SF5">
    <property type="entry name" value="MUSKELIN"/>
    <property type="match status" value="1"/>
</dbReference>
<feature type="compositionally biased region" description="Low complexity" evidence="9">
    <location>
        <begin position="9"/>
        <end position="27"/>
    </location>
</feature>
<evidence type="ECO:0000256" key="6">
    <source>
        <dbReference type="ARBA" id="ARBA00022982"/>
    </source>
</evidence>
<dbReference type="InterPro" id="IPR056737">
    <property type="entry name" value="Beta-prop_ATRN-MKLN-like"/>
</dbReference>
<dbReference type="AlphaFoldDB" id="A0A8H7UN22"/>
<evidence type="ECO:0000256" key="4">
    <source>
        <dbReference type="ARBA" id="ARBA00022692"/>
    </source>
</evidence>
<keyword evidence="2" id="KW-0880">Kelch repeat</keyword>
<dbReference type="EMBL" id="JAEPRC010000756">
    <property type="protein sequence ID" value="KAG2192111.1"/>
    <property type="molecule type" value="Genomic_DNA"/>
</dbReference>
<dbReference type="Gene3D" id="2.60.120.260">
    <property type="entry name" value="Galactose-binding domain-like"/>
    <property type="match status" value="1"/>
</dbReference>
<keyword evidence="4 10" id="KW-0812">Transmembrane</keyword>
<keyword evidence="6" id="KW-0249">Electron transport</keyword>
<proteinExistence type="predicted"/>
<dbReference type="CDD" id="cd08760">
    <property type="entry name" value="Cyt_b561_FRRS1_like"/>
    <property type="match status" value="1"/>
</dbReference>
<feature type="transmembrane region" description="Helical" evidence="10">
    <location>
        <begin position="969"/>
        <end position="989"/>
    </location>
</feature>
<comment type="subcellular location">
    <subcellularLocation>
        <location evidence="1">Membrane</location>
    </subcellularLocation>
</comment>
<dbReference type="SUPFAM" id="SSF49785">
    <property type="entry name" value="Galactose-binding domain-like"/>
    <property type="match status" value="1"/>
</dbReference>
<evidence type="ECO:0000256" key="7">
    <source>
        <dbReference type="ARBA" id="ARBA00022989"/>
    </source>
</evidence>
<name>A0A8H7UN22_9FUNG</name>
<comment type="caution">
    <text evidence="12">The sequence shown here is derived from an EMBL/GenBank/DDBJ whole genome shotgun (WGS) entry which is preliminary data.</text>
</comment>
<dbReference type="GO" id="GO:0005737">
    <property type="term" value="C:cytoplasm"/>
    <property type="evidence" value="ECO:0007669"/>
    <property type="project" value="TreeGrafter"/>
</dbReference>
<protein>
    <recommendedName>
        <fullName evidence="11">Cytochrome b561 domain-containing protein</fullName>
    </recommendedName>
</protein>